<proteinExistence type="predicted"/>
<dbReference type="Proteomes" id="UP001318860">
    <property type="component" value="Unassembled WGS sequence"/>
</dbReference>
<dbReference type="InterPro" id="IPR050502">
    <property type="entry name" value="Euk_RNA-bind_prot"/>
</dbReference>
<dbReference type="Pfam" id="PF00076">
    <property type="entry name" value="RRM_1"/>
    <property type="match status" value="2"/>
</dbReference>
<gene>
    <name evidence="4" type="ORF">DH2020_035539</name>
</gene>
<name>A0ABR0V9K3_REHGL</name>
<organism evidence="4 5">
    <name type="scientific">Rehmannia glutinosa</name>
    <name type="common">Chinese foxglove</name>
    <dbReference type="NCBI Taxonomy" id="99300"/>
    <lineage>
        <taxon>Eukaryota</taxon>
        <taxon>Viridiplantae</taxon>
        <taxon>Streptophyta</taxon>
        <taxon>Embryophyta</taxon>
        <taxon>Tracheophyta</taxon>
        <taxon>Spermatophyta</taxon>
        <taxon>Magnoliopsida</taxon>
        <taxon>eudicotyledons</taxon>
        <taxon>Gunneridae</taxon>
        <taxon>Pentapetalae</taxon>
        <taxon>asterids</taxon>
        <taxon>lamiids</taxon>
        <taxon>Lamiales</taxon>
        <taxon>Orobanchaceae</taxon>
        <taxon>Rehmannieae</taxon>
        <taxon>Rehmannia</taxon>
    </lineage>
</organism>
<dbReference type="InterPro" id="IPR035979">
    <property type="entry name" value="RBD_domain_sf"/>
</dbReference>
<accession>A0ABR0V9K3</accession>
<evidence type="ECO:0000256" key="2">
    <source>
        <dbReference type="PROSITE-ProRule" id="PRU00176"/>
    </source>
</evidence>
<evidence type="ECO:0000256" key="1">
    <source>
        <dbReference type="ARBA" id="ARBA00022884"/>
    </source>
</evidence>
<dbReference type="InterPro" id="IPR000504">
    <property type="entry name" value="RRM_dom"/>
</dbReference>
<keyword evidence="5" id="KW-1185">Reference proteome</keyword>
<sequence>MAAFRLVYFPPVASHFSHTHMFLPSPPPPPPPNPCFISFSTKPQRSNLQLFLLRAQVEAQPIVQSESAEEIVVEEEEEEVSKTRLLVQNVPWTCTADDIRPLFEKYGTVVDIEVNFRLLGLVFVTMASPEEAAAAFENIESSEFEGRVLKLNWAKPKKTKPSTIPQPKPMPVHNLFVANLPFQAGAKDLKDFFNADNANVVSAEIIYNDNPRRSAGYGFVSFNTKAEADAALAAFQGKVMIGLAYWGSCIVFELSSSVVED</sequence>
<evidence type="ECO:0000259" key="3">
    <source>
        <dbReference type="PROSITE" id="PS50102"/>
    </source>
</evidence>
<dbReference type="SMART" id="SM00360">
    <property type="entry name" value="RRM"/>
    <property type="match status" value="2"/>
</dbReference>
<dbReference type="EMBL" id="JABTTQ020001563">
    <property type="protein sequence ID" value="KAK6130722.1"/>
    <property type="molecule type" value="Genomic_DNA"/>
</dbReference>
<feature type="domain" description="RRM" evidence="3">
    <location>
        <begin position="83"/>
        <end position="156"/>
    </location>
</feature>
<protein>
    <recommendedName>
        <fullName evidence="3">RRM domain-containing protein</fullName>
    </recommendedName>
</protein>
<reference evidence="4 5" key="1">
    <citation type="journal article" date="2021" name="Comput. Struct. Biotechnol. J.">
        <title>De novo genome assembly of the potent medicinal plant Rehmannia glutinosa using nanopore technology.</title>
        <authorList>
            <person name="Ma L."/>
            <person name="Dong C."/>
            <person name="Song C."/>
            <person name="Wang X."/>
            <person name="Zheng X."/>
            <person name="Niu Y."/>
            <person name="Chen S."/>
            <person name="Feng W."/>
        </authorList>
    </citation>
    <scope>NUCLEOTIDE SEQUENCE [LARGE SCALE GENOMIC DNA]</scope>
    <source>
        <strain evidence="4">DH-2019</strain>
    </source>
</reference>
<dbReference type="PROSITE" id="PS50102">
    <property type="entry name" value="RRM"/>
    <property type="match status" value="2"/>
</dbReference>
<dbReference type="Gene3D" id="3.30.70.330">
    <property type="match status" value="2"/>
</dbReference>
<dbReference type="InterPro" id="IPR012677">
    <property type="entry name" value="Nucleotide-bd_a/b_plait_sf"/>
</dbReference>
<keyword evidence="1 2" id="KW-0694">RNA-binding</keyword>
<comment type="caution">
    <text evidence="4">The sequence shown here is derived from an EMBL/GenBank/DDBJ whole genome shotgun (WGS) entry which is preliminary data.</text>
</comment>
<feature type="domain" description="RRM" evidence="3">
    <location>
        <begin position="173"/>
        <end position="257"/>
    </location>
</feature>
<dbReference type="SUPFAM" id="SSF54928">
    <property type="entry name" value="RNA-binding domain, RBD"/>
    <property type="match status" value="1"/>
</dbReference>
<evidence type="ECO:0000313" key="4">
    <source>
        <dbReference type="EMBL" id="KAK6130722.1"/>
    </source>
</evidence>
<evidence type="ECO:0000313" key="5">
    <source>
        <dbReference type="Proteomes" id="UP001318860"/>
    </source>
</evidence>
<dbReference type="PANTHER" id="PTHR48025:SF17">
    <property type="entry name" value="28 KDA RIBONUCLEOPROTEIN, CHLOROPLASTIC"/>
    <property type="match status" value="1"/>
</dbReference>
<dbReference type="PANTHER" id="PTHR48025">
    <property type="entry name" value="OS02G0815200 PROTEIN"/>
    <property type="match status" value="1"/>
</dbReference>